<dbReference type="RefSeq" id="WP_171780290.1">
    <property type="nucleotide sequence ID" value="NZ_JABAGV010000012.1"/>
</dbReference>
<evidence type="ECO:0000256" key="1">
    <source>
        <dbReference type="ARBA" id="ARBA00022737"/>
    </source>
</evidence>
<evidence type="ECO:0000313" key="5">
    <source>
        <dbReference type="Proteomes" id="UP001194098"/>
    </source>
</evidence>
<comment type="caution">
    <text evidence="4">The sequence shown here is derived from an EMBL/GenBank/DDBJ whole genome shotgun (WGS) entry which is preliminary data.</text>
</comment>
<name>A0AAW3W600_CLOBE</name>
<keyword evidence="1" id="KW-0677">Repeat</keyword>
<dbReference type="InterPro" id="IPR018337">
    <property type="entry name" value="Cell_wall/Cho-bd_repeat"/>
</dbReference>
<evidence type="ECO:0000256" key="2">
    <source>
        <dbReference type="PROSITE-ProRule" id="PRU00591"/>
    </source>
</evidence>
<keyword evidence="3" id="KW-0732">Signal</keyword>
<reference evidence="4" key="2">
    <citation type="journal article" date="2022" name="Nat. Biotechnol.">
        <title>Carbon-negative production of acetone and isopropanol by gas fermentation at industrial pilot scale.</title>
        <authorList>
            <person name="Liew F.E."/>
            <person name="Nogle R."/>
            <person name="Abdalla T."/>
            <person name="Rasor B.J."/>
            <person name="Canter C."/>
            <person name="Jensen R.O."/>
            <person name="Wang L."/>
            <person name="Strutz J."/>
            <person name="Chirania P."/>
            <person name="De Tissera S."/>
            <person name="Mueller A.P."/>
            <person name="Ruan Z."/>
            <person name="Gao A."/>
            <person name="Tran L."/>
            <person name="Engle N.L."/>
            <person name="Bromley J.C."/>
            <person name="Daniell J."/>
            <person name="Conrado R."/>
            <person name="Tschaplinski T.J."/>
            <person name="Giannone R.J."/>
            <person name="Hettich R.L."/>
            <person name="Karim A.S."/>
            <person name="Simpson S.D."/>
            <person name="Brown S.D."/>
            <person name="Leang C."/>
            <person name="Jewett M.C."/>
            <person name="Kopke M."/>
        </authorList>
    </citation>
    <scope>NUCLEOTIDE SEQUENCE</scope>
    <source>
        <strain evidence="4">DJ015</strain>
    </source>
</reference>
<dbReference type="AlphaFoldDB" id="A0AAW3W600"/>
<evidence type="ECO:0008006" key="6">
    <source>
        <dbReference type="Google" id="ProtNLM"/>
    </source>
</evidence>
<dbReference type="EMBL" id="JABAGV010000012">
    <property type="protein sequence ID" value="MBC2474354.1"/>
    <property type="molecule type" value="Genomic_DNA"/>
</dbReference>
<evidence type="ECO:0000313" key="4">
    <source>
        <dbReference type="EMBL" id="MBC2474354.1"/>
    </source>
</evidence>
<sequence length="209" mass="24441">MIIKSKKIMAGLLFALSLVTIVPANNAFAETSTVTEAERQNYLQFIKNECRKTDDNLYYNPKDGKYYKLALTANGPQKPKNEDVGQYFTNEDGSIIYNQWKQVKIPGKDKYAWRYFDSDGKCLEGYQIIDGKKYYFSKRLEGNVNSYLKTNWWRDDDDQWRYSYPDGSIKEGWLNYNGNWYYIYSDALMAKDTTTPDGYHVNSKGVWIS</sequence>
<dbReference type="Gene3D" id="2.10.270.10">
    <property type="entry name" value="Cholin Binding"/>
    <property type="match status" value="1"/>
</dbReference>
<evidence type="ECO:0000256" key="3">
    <source>
        <dbReference type="SAM" id="SignalP"/>
    </source>
</evidence>
<feature type="repeat" description="Cell wall-binding" evidence="2">
    <location>
        <begin position="170"/>
        <end position="189"/>
    </location>
</feature>
<dbReference type="SUPFAM" id="SSF69360">
    <property type="entry name" value="Cell wall binding repeat"/>
    <property type="match status" value="1"/>
</dbReference>
<dbReference type="PROSITE" id="PS51170">
    <property type="entry name" value="CW"/>
    <property type="match status" value="1"/>
</dbReference>
<feature type="chain" id="PRO_5043700037" description="Cell wall-binding protein" evidence="3">
    <location>
        <begin position="30"/>
        <end position="209"/>
    </location>
</feature>
<organism evidence="4 5">
    <name type="scientific">Clostridium beijerinckii</name>
    <name type="common">Clostridium MP</name>
    <dbReference type="NCBI Taxonomy" id="1520"/>
    <lineage>
        <taxon>Bacteria</taxon>
        <taxon>Bacillati</taxon>
        <taxon>Bacillota</taxon>
        <taxon>Clostridia</taxon>
        <taxon>Eubacteriales</taxon>
        <taxon>Clostridiaceae</taxon>
        <taxon>Clostridium</taxon>
    </lineage>
</organism>
<dbReference type="Proteomes" id="UP001194098">
    <property type="component" value="Unassembled WGS sequence"/>
</dbReference>
<proteinExistence type="predicted"/>
<protein>
    <recommendedName>
        <fullName evidence="6">Cell wall-binding protein</fullName>
    </recommendedName>
</protein>
<reference evidence="4" key="1">
    <citation type="submission" date="2020-04" db="EMBL/GenBank/DDBJ databases">
        <authorList>
            <person name="Brown S."/>
        </authorList>
    </citation>
    <scope>NUCLEOTIDE SEQUENCE</scope>
    <source>
        <strain evidence="4">DJ015</strain>
    </source>
</reference>
<feature type="signal peptide" evidence="3">
    <location>
        <begin position="1"/>
        <end position="29"/>
    </location>
</feature>
<accession>A0AAW3W600</accession>
<gene>
    <name evidence="4" type="ORF">HGI39_06440</name>
</gene>